<feature type="domain" description="AsmA" evidence="3">
    <location>
        <begin position="716"/>
        <end position="863"/>
    </location>
</feature>
<evidence type="ECO:0000259" key="3">
    <source>
        <dbReference type="Pfam" id="PF05170"/>
    </source>
</evidence>
<keyword evidence="2" id="KW-0812">Transmembrane</keyword>
<accession>A0ABW3C9F3</accession>
<protein>
    <submittedName>
        <fullName evidence="4">AsmA family protein</fullName>
    </submittedName>
</protein>
<feature type="transmembrane region" description="Helical" evidence="2">
    <location>
        <begin position="12"/>
        <end position="30"/>
    </location>
</feature>
<dbReference type="PANTHER" id="PTHR30441">
    <property type="entry name" value="DUF748 DOMAIN-CONTAINING PROTEIN"/>
    <property type="match status" value="1"/>
</dbReference>
<proteinExistence type="predicted"/>
<reference evidence="5" key="1">
    <citation type="journal article" date="2019" name="Int. J. Syst. Evol. Microbiol.">
        <title>The Global Catalogue of Microorganisms (GCM) 10K type strain sequencing project: providing services to taxonomists for standard genome sequencing and annotation.</title>
        <authorList>
            <consortium name="The Broad Institute Genomics Platform"/>
            <consortium name="The Broad Institute Genome Sequencing Center for Infectious Disease"/>
            <person name="Wu L."/>
            <person name="Ma J."/>
        </authorList>
    </citation>
    <scope>NUCLEOTIDE SEQUENCE [LARGE SCALE GENOMIC DNA]</scope>
    <source>
        <strain evidence="5">CCUG 52537</strain>
    </source>
</reference>
<gene>
    <name evidence="4" type="ORF">ACFQ00_19610</name>
</gene>
<keyword evidence="2" id="KW-0472">Membrane</keyword>
<dbReference type="PANTHER" id="PTHR30441:SF4">
    <property type="entry name" value="PROTEIN ASMA"/>
    <property type="match status" value="1"/>
</dbReference>
<feature type="domain" description="AsmA" evidence="3">
    <location>
        <begin position="22"/>
        <end position="136"/>
    </location>
</feature>
<dbReference type="Pfam" id="PF05170">
    <property type="entry name" value="AsmA"/>
    <property type="match status" value="2"/>
</dbReference>
<organism evidence="4 5">
    <name type="scientific">Sphingosinicella xenopeptidilytica</name>
    <dbReference type="NCBI Taxonomy" id="364098"/>
    <lineage>
        <taxon>Bacteria</taxon>
        <taxon>Pseudomonadati</taxon>
        <taxon>Pseudomonadota</taxon>
        <taxon>Alphaproteobacteria</taxon>
        <taxon>Sphingomonadales</taxon>
        <taxon>Sphingosinicellaceae</taxon>
        <taxon>Sphingosinicella</taxon>
    </lineage>
</organism>
<keyword evidence="5" id="KW-1185">Reference proteome</keyword>
<keyword evidence="2" id="KW-1133">Transmembrane helix</keyword>
<sequence>MNGSAMRKTWIGFGAVAGTAAVVAIVPYFIDWNWFKPQLVTAVEEATGYDVEVAGDIGFSLLPSPRLSAEGLTVTGFGPSREPLVKAEKLSAAVAFLPLLSKRAEVKYIALETPVVRIISYADGTSNWSDPAKAESDSSGGELSIEDFRIEKGTFIMQSPEGEPTRVDDIDMNVAIASAAGPYTVEGSLRYGAMPVTLKADYEQGGLKLDATLAKAGTIAFVGRIGEAEGDAATPVSGRLTVSGEKLGDLLAAFSGEEASKALAYAKPFQLKASIEGTADQLRIADVSGTVAGSKFGGAFDVERGARTAISGRLIIDALNAADWISGEKKDENKEPFELPETIDADVLVRVNDARYDTMQLGAVNAPVKLANRVVTLGDTRLALAGGGSAVLRGIFDAADGDPRFRGRFGTSLPRPAQTLAAFGTDGYTSLPPATLGGTIEYRDDAVTLGDLRGTLDGKSVAGKVHYPLGETLPIDVTLGLQGLNWDRVVSKPSTSAKAGDAFARTVNFDVRLGELLMGGSRYGGITAKGSYAADKVTLAQAVVQEALGFGITAKGSIDKLSVDRRADLALGLAGEGVKGAITVKGPMSKLDVGGAVTYAGAEIGLNGWVRTEPDVAYQLAASAKAPEAGVVLARLQDEPRGAKLGPLDLGMQIAGAGDVAKITGIAGKIGGMTLSGDASVNTGGSVPVVNAVLKAGVVPVLALMGDDGTGAAEAASGKGARWSSEPLSFDWIRNFDGRIAFTAERANYDAYVLEKPSLALVSKGGTLNIEGLKGGLYGGAFTASGTLTSGDAQGMALKVALSGVPVEPFLKAAMASAPATGTFDMTASVTARGRSQKALMSSLAGPVRLAATNGVIRKVNLKALDEELNDLRSLDSFARFAGTALKGGETQYRTLAIDATGKGGRFNIDTVTSDMDGGSVTAKGYVDMGAWYADSVATIRLGSHKDAPAIPATIKGPLPVPEVKYSLGPLQTWFGKRIALVGIKAAVGGDKLDLGTLIGGKKQQAPAIAEGEAPAEAAPQKSVEDELGTALGKGLGKLFGKKKPAEEQ</sequence>
<feature type="region of interest" description="Disordered" evidence="1">
    <location>
        <begin position="1004"/>
        <end position="1027"/>
    </location>
</feature>
<dbReference type="InterPro" id="IPR052894">
    <property type="entry name" value="AsmA-related"/>
</dbReference>
<evidence type="ECO:0000256" key="1">
    <source>
        <dbReference type="SAM" id="MobiDB-lite"/>
    </source>
</evidence>
<comment type="caution">
    <text evidence="4">The sequence shown here is derived from an EMBL/GenBank/DDBJ whole genome shotgun (WGS) entry which is preliminary data.</text>
</comment>
<dbReference type="Proteomes" id="UP001597124">
    <property type="component" value="Unassembled WGS sequence"/>
</dbReference>
<evidence type="ECO:0000313" key="5">
    <source>
        <dbReference type="Proteomes" id="UP001597124"/>
    </source>
</evidence>
<name>A0ABW3C9F3_SPHXN</name>
<dbReference type="RefSeq" id="WP_381495023.1">
    <property type="nucleotide sequence ID" value="NZ_JBHTIK010000015.1"/>
</dbReference>
<dbReference type="InterPro" id="IPR007844">
    <property type="entry name" value="AsmA"/>
</dbReference>
<dbReference type="EMBL" id="JBHTIK010000015">
    <property type="protein sequence ID" value="MFD0850542.1"/>
    <property type="molecule type" value="Genomic_DNA"/>
</dbReference>
<evidence type="ECO:0000313" key="4">
    <source>
        <dbReference type="EMBL" id="MFD0850542.1"/>
    </source>
</evidence>
<evidence type="ECO:0000256" key="2">
    <source>
        <dbReference type="SAM" id="Phobius"/>
    </source>
</evidence>
<feature type="compositionally biased region" description="Low complexity" evidence="1">
    <location>
        <begin position="1004"/>
        <end position="1021"/>
    </location>
</feature>